<dbReference type="CDD" id="cd00130">
    <property type="entry name" value="PAS"/>
    <property type="match status" value="2"/>
</dbReference>
<dbReference type="EMBL" id="CP043875">
    <property type="protein sequence ID" value="WOF17198.1"/>
    <property type="molecule type" value="Genomic_DNA"/>
</dbReference>
<dbReference type="SMART" id="SM00065">
    <property type="entry name" value="GAF"/>
    <property type="match status" value="1"/>
</dbReference>
<dbReference type="PROSITE" id="PS50110">
    <property type="entry name" value="RESPONSE_REGULATORY"/>
    <property type="match status" value="1"/>
</dbReference>
<proteinExistence type="predicted"/>
<dbReference type="PANTHER" id="PTHR43304:SF1">
    <property type="entry name" value="PAC DOMAIN-CONTAINING PROTEIN"/>
    <property type="match status" value="1"/>
</dbReference>
<protein>
    <recommendedName>
        <fullName evidence="2">histidine kinase</fullName>
        <ecNumber evidence="2">2.7.13.3</ecNumber>
    </recommendedName>
</protein>
<name>A0AA97FFR4_9EURY</name>
<dbReference type="Gene3D" id="3.30.565.10">
    <property type="entry name" value="Histidine kinase-like ATPase, C-terminal domain"/>
    <property type="match status" value="1"/>
</dbReference>
<dbReference type="Gene3D" id="3.40.50.2300">
    <property type="match status" value="1"/>
</dbReference>
<evidence type="ECO:0000256" key="4">
    <source>
        <dbReference type="ARBA" id="ARBA00022679"/>
    </source>
</evidence>
<feature type="domain" description="Histidine kinase" evidence="7">
    <location>
        <begin position="683"/>
        <end position="882"/>
    </location>
</feature>
<dbReference type="PROSITE" id="PS50113">
    <property type="entry name" value="PAC"/>
    <property type="match status" value="1"/>
</dbReference>
<dbReference type="NCBIfam" id="TIGR00229">
    <property type="entry name" value="sensory_box"/>
    <property type="match status" value="2"/>
</dbReference>
<evidence type="ECO:0000313" key="11">
    <source>
        <dbReference type="EMBL" id="WOF17198.1"/>
    </source>
</evidence>
<keyword evidence="5" id="KW-0418">Kinase</keyword>
<dbReference type="InterPro" id="IPR003594">
    <property type="entry name" value="HATPase_dom"/>
</dbReference>
<dbReference type="InterPro" id="IPR035965">
    <property type="entry name" value="PAS-like_dom_sf"/>
</dbReference>
<dbReference type="SUPFAM" id="SSF55785">
    <property type="entry name" value="PYP-like sensor domain (PAS domain)"/>
    <property type="match status" value="3"/>
</dbReference>
<dbReference type="InterPro" id="IPR029016">
    <property type="entry name" value="GAF-like_dom_sf"/>
</dbReference>
<evidence type="ECO:0000256" key="1">
    <source>
        <dbReference type="ARBA" id="ARBA00000085"/>
    </source>
</evidence>
<feature type="modified residue" description="4-aspartylphosphate" evidence="6">
    <location>
        <position position="56"/>
    </location>
</feature>
<evidence type="ECO:0000259" key="7">
    <source>
        <dbReference type="PROSITE" id="PS50109"/>
    </source>
</evidence>
<evidence type="ECO:0000259" key="9">
    <source>
        <dbReference type="PROSITE" id="PS50112"/>
    </source>
</evidence>
<dbReference type="SUPFAM" id="SSF55781">
    <property type="entry name" value="GAF domain-like"/>
    <property type="match status" value="1"/>
</dbReference>
<dbReference type="Gene3D" id="3.30.450.20">
    <property type="entry name" value="PAS domain"/>
    <property type="match status" value="3"/>
</dbReference>
<dbReference type="InterPro" id="IPR036890">
    <property type="entry name" value="HATPase_C_sf"/>
</dbReference>
<dbReference type="InterPro" id="IPR013655">
    <property type="entry name" value="PAS_fold_3"/>
</dbReference>
<dbReference type="SUPFAM" id="SSF52172">
    <property type="entry name" value="CheY-like"/>
    <property type="match status" value="1"/>
</dbReference>
<dbReference type="SUPFAM" id="SSF55874">
    <property type="entry name" value="ATPase domain of HSP90 chaperone/DNA topoisomerase II/histidine kinase"/>
    <property type="match status" value="1"/>
</dbReference>
<dbReference type="InterPro" id="IPR001789">
    <property type="entry name" value="Sig_transdc_resp-reg_receiver"/>
</dbReference>
<dbReference type="InterPro" id="IPR013656">
    <property type="entry name" value="PAS_4"/>
</dbReference>
<dbReference type="EC" id="2.7.13.3" evidence="2"/>
<dbReference type="GO" id="GO:0004673">
    <property type="term" value="F:protein histidine kinase activity"/>
    <property type="evidence" value="ECO:0007669"/>
    <property type="project" value="UniProtKB-EC"/>
</dbReference>
<dbReference type="InterPro" id="IPR001610">
    <property type="entry name" value="PAC"/>
</dbReference>
<feature type="domain" description="Response regulatory" evidence="8">
    <location>
        <begin position="6"/>
        <end position="121"/>
    </location>
</feature>
<dbReference type="CDD" id="cd00075">
    <property type="entry name" value="HATPase"/>
    <property type="match status" value="1"/>
</dbReference>
<evidence type="ECO:0000259" key="8">
    <source>
        <dbReference type="PROSITE" id="PS50110"/>
    </source>
</evidence>
<dbReference type="InterPro" id="IPR005467">
    <property type="entry name" value="His_kinase_dom"/>
</dbReference>
<keyword evidence="3 6" id="KW-0597">Phosphoprotein</keyword>
<dbReference type="RefSeq" id="WP_317136659.1">
    <property type="nucleotide sequence ID" value="NZ_CP043875.1"/>
</dbReference>
<dbReference type="InterPro" id="IPR011006">
    <property type="entry name" value="CheY-like_superfamily"/>
</dbReference>
<feature type="domain" description="PAS" evidence="9">
    <location>
        <begin position="544"/>
        <end position="615"/>
    </location>
</feature>
<dbReference type="InterPro" id="IPR003018">
    <property type="entry name" value="GAF"/>
</dbReference>
<feature type="domain" description="PAS" evidence="9">
    <location>
        <begin position="137"/>
        <end position="210"/>
    </location>
</feature>
<comment type="catalytic activity">
    <reaction evidence="1">
        <text>ATP + protein L-histidine = ADP + protein N-phospho-L-histidine.</text>
        <dbReference type="EC" id="2.7.13.3"/>
    </reaction>
</comment>
<dbReference type="Gene3D" id="3.30.450.40">
    <property type="match status" value="1"/>
</dbReference>
<evidence type="ECO:0000256" key="5">
    <source>
        <dbReference type="ARBA" id="ARBA00022777"/>
    </source>
</evidence>
<dbReference type="Proteomes" id="UP001301797">
    <property type="component" value="Chromosome"/>
</dbReference>
<dbReference type="PROSITE" id="PS50109">
    <property type="entry name" value="HIS_KIN"/>
    <property type="match status" value="1"/>
</dbReference>
<dbReference type="Pfam" id="PF08447">
    <property type="entry name" value="PAS_3"/>
    <property type="match status" value="1"/>
</dbReference>
<evidence type="ECO:0000256" key="6">
    <source>
        <dbReference type="PROSITE-ProRule" id="PRU00169"/>
    </source>
</evidence>
<keyword evidence="12" id="KW-1185">Reference proteome</keyword>
<feature type="domain" description="PAC" evidence="10">
    <location>
        <begin position="619"/>
        <end position="672"/>
    </location>
</feature>
<dbReference type="Pfam" id="PF02518">
    <property type="entry name" value="HATPase_c"/>
    <property type="match status" value="1"/>
</dbReference>
<sequence>MKDNYDILYVDDEDVLLEVTKLYLEKSGNFSVDTASSAKAGLNKIVENNYDAIVSDYEMPETDGIEFLKKVRSSGNDVPFIIFTGRGREDVVIDALNYGVDFYVQKGGQPKAQFAQLTNKITQAVRRKRAEKNLIHSELKYKALFNSTGAATVIVNKKGTILLSNAGYEKLSGYSCAELDGQMNWMDFVDEKTFKLMTEKSDKRNAFSSSYHDSYEFKFNDRFGRIHDILLIIEAIKYSENFVCNLIDITEQKKVQNELLESQNKLKTILNTLPEIIVQKDSNLKILWANNAAKELNPNLIGRTCYDAFLGRRKPCKDCNALNALESGEIMKKTIFNEQLSGKSESYWEKTSIPIMDSKGNYSLVVEFTKDITSNIKSKNKNIFKQNLAEKLVITSRLDDALNIIFESLITVRGIDSGILFLKNEIKGGLSLVRSIGITEEYKISVDYLAPESSCMKRLHHKRPIYGDFDDISPNMMDISKYEGFRSFAYLPITDDAEIIGAFFLISHNNSKIADFSKEILESANDIIGSSLSRIITEEQLRESKEKLSIALKSAELFVWEYYIEDKVIKWNNNLLKSLGYFCNDVVEAEWWSSLVHPDDQENRIKKINSNINGDGDFYSGNYRVRASSGEWKWLNLLGKTTERNSCGNATRIVGVIQDITEIKENENALKIANKKLNLLSSITRHDIINQLTPAFAYLEMCRDSAENNEEILNYLNNVENHVNVIGSQISFTKDYQDLGLEMPRWQDIKTIVEQSKMHVDLSNIKLDLSDISKNILIYADPMFEKIFFNLLDNSVRHGENVSEISIFCKKDEESIKIIYSDNGAGIPFDIKNKIFLKGFGKNTGLGLFLTKEILEITKITIEETGIPGKCARFEISVPGNKWKITE</sequence>
<dbReference type="AlphaFoldDB" id="A0AA97FFR4"/>
<reference evidence="11 12" key="1">
    <citation type="submission" date="2019-09" db="EMBL/GenBank/DDBJ databases">
        <title>The complete genome of Methanoplanus sp. FWC-SCC4.</title>
        <authorList>
            <person name="Chen S.-C."/>
            <person name="Zhou Y.-Z."/>
            <person name="Lai M.-C."/>
        </authorList>
    </citation>
    <scope>NUCLEOTIDE SEQUENCE [LARGE SCALE GENOMIC DNA]</scope>
    <source>
        <strain evidence="11 12">FWC-SCC4</strain>
    </source>
</reference>
<dbReference type="SMART" id="SM00387">
    <property type="entry name" value="HATPase_c"/>
    <property type="match status" value="1"/>
</dbReference>
<dbReference type="Pfam" id="PF13426">
    <property type="entry name" value="PAS_9"/>
    <property type="match status" value="1"/>
</dbReference>
<dbReference type="KEGG" id="mefw:F1737_11160"/>
<keyword evidence="4" id="KW-0808">Transferase</keyword>
<dbReference type="GO" id="GO:0000160">
    <property type="term" value="P:phosphorelay signal transduction system"/>
    <property type="evidence" value="ECO:0007669"/>
    <property type="project" value="InterPro"/>
</dbReference>
<gene>
    <name evidence="11" type="ORF">F1737_11160</name>
</gene>
<dbReference type="SMART" id="SM00091">
    <property type="entry name" value="PAS"/>
    <property type="match status" value="3"/>
</dbReference>
<evidence type="ECO:0000259" key="10">
    <source>
        <dbReference type="PROSITE" id="PS50113"/>
    </source>
</evidence>
<dbReference type="InterPro" id="IPR000700">
    <property type="entry name" value="PAS-assoc_C"/>
</dbReference>
<dbReference type="Pfam" id="PF00072">
    <property type="entry name" value="Response_reg"/>
    <property type="match status" value="1"/>
</dbReference>
<dbReference type="SMART" id="SM00448">
    <property type="entry name" value="REC"/>
    <property type="match status" value="1"/>
</dbReference>
<dbReference type="GeneID" id="85230736"/>
<dbReference type="PROSITE" id="PS50112">
    <property type="entry name" value="PAS"/>
    <property type="match status" value="2"/>
</dbReference>
<dbReference type="InterPro" id="IPR052162">
    <property type="entry name" value="Sensor_kinase/Photoreceptor"/>
</dbReference>
<evidence type="ECO:0000256" key="3">
    <source>
        <dbReference type="ARBA" id="ARBA00022553"/>
    </source>
</evidence>
<dbReference type="PANTHER" id="PTHR43304">
    <property type="entry name" value="PHYTOCHROME-LIKE PROTEIN CPH1"/>
    <property type="match status" value="1"/>
</dbReference>
<accession>A0AA97FFR4</accession>
<organism evidence="11 12">
    <name type="scientific">Methanochimaera problematica</name>
    <dbReference type="NCBI Taxonomy" id="2609417"/>
    <lineage>
        <taxon>Archaea</taxon>
        <taxon>Methanobacteriati</taxon>
        <taxon>Methanobacteriota</taxon>
        <taxon>Stenosarchaea group</taxon>
        <taxon>Methanomicrobia</taxon>
        <taxon>Methanomicrobiales</taxon>
        <taxon>Methanomicrobiaceae</taxon>
        <taxon>Methanochimaera</taxon>
    </lineage>
</organism>
<dbReference type="CDD" id="cd00156">
    <property type="entry name" value="REC"/>
    <property type="match status" value="1"/>
</dbReference>
<dbReference type="SMART" id="SM00086">
    <property type="entry name" value="PAC"/>
    <property type="match status" value="2"/>
</dbReference>
<evidence type="ECO:0000313" key="12">
    <source>
        <dbReference type="Proteomes" id="UP001301797"/>
    </source>
</evidence>
<dbReference type="Pfam" id="PF08448">
    <property type="entry name" value="PAS_4"/>
    <property type="match status" value="1"/>
</dbReference>
<evidence type="ECO:0000256" key="2">
    <source>
        <dbReference type="ARBA" id="ARBA00012438"/>
    </source>
</evidence>
<dbReference type="InterPro" id="IPR000014">
    <property type="entry name" value="PAS"/>
</dbReference>